<feature type="binding site" evidence="4">
    <location>
        <position position="317"/>
    </location>
    <ligand>
        <name>Zn(2+)</name>
        <dbReference type="ChEBI" id="CHEBI:29105"/>
    </ligand>
</feature>
<sequence>MVPANPRTSTSLFSVMPTNLLLINCLLLAHAADRQLSYLLVRDGKIAAIGPMAACPLPDGMATIDGDGNLVLPGLINGHNHCAMTLFRGMADDLELSDWLYNHIFPAEAAHVNPEMVYWCTLLAAAEMISSGTTSVADGYFFSATAAEALRDAGMRAVVAHGIVDFPAPSVPDPSKNIETVEGFLRHWQGRSSLITPAVFAHAPYTCSPRTLRRAKELADRYGTKFFIHAAETANEQATVIDPQGPTPLQHLATLGILDAHTVLVHGVWLDGPDLDILAASGAAVVTCPQSNLKLGAGIAPVPQMLSRNIPVGLGTDGCASNNSLDLFREMDLLAKLHKATVRDATALPASRVLSCATKGGASVLGLTGCGTISEGAAADLVLVAIDQPHLTPFFNSDLLVYAASGADVRSVIIDGRLVMRDRQIVSFDVAATMQRVCAMAARSKHSVRRRPKTEN</sequence>
<evidence type="ECO:0000256" key="2">
    <source>
        <dbReference type="ARBA" id="ARBA00022801"/>
    </source>
</evidence>
<keyword evidence="7" id="KW-1185">Reference proteome</keyword>
<dbReference type="PANTHER" id="PTHR43794:SF11">
    <property type="entry name" value="AMIDOHYDROLASE-RELATED DOMAIN-CONTAINING PROTEIN"/>
    <property type="match status" value="1"/>
</dbReference>
<dbReference type="SUPFAM" id="SSF51556">
    <property type="entry name" value="Metallo-dependent hydrolases"/>
    <property type="match status" value="1"/>
</dbReference>
<feature type="binding site" evidence="4">
    <location>
        <position position="229"/>
    </location>
    <ligand>
        <name>Zn(2+)</name>
        <dbReference type="ChEBI" id="CHEBI:29105"/>
    </ligand>
</feature>
<name>A0ABN6LYP7_9BACT</name>
<feature type="domain" description="Amidohydrolase-related" evidence="5">
    <location>
        <begin position="70"/>
        <end position="419"/>
    </location>
</feature>
<evidence type="ECO:0000256" key="1">
    <source>
        <dbReference type="ARBA" id="ARBA00022723"/>
    </source>
</evidence>
<dbReference type="InterPro" id="IPR006680">
    <property type="entry name" value="Amidohydro-rel"/>
</dbReference>
<dbReference type="Gene3D" id="2.30.40.10">
    <property type="entry name" value="Urease, subunit C, domain 1"/>
    <property type="match status" value="1"/>
</dbReference>
<dbReference type="EC" id="3.5.4.31" evidence="4"/>
<evidence type="ECO:0000313" key="7">
    <source>
        <dbReference type="Proteomes" id="UP000830055"/>
    </source>
</evidence>
<evidence type="ECO:0000256" key="3">
    <source>
        <dbReference type="ARBA" id="ARBA00022833"/>
    </source>
</evidence>
<feature type="binding site" evidence="4">
    <location>
        <position position="79"/>
    </location>
    <ligand>
        <name>Zn(2+)</name>
        <dbReference type="ChEBI" id="CHEBI:29105"/>
    </ligand>
</feature>
<dbReference type="HAMAP" id="MF_01281">
    <property type="entry name" value="MTA_SAH_deamin"/>
    <property type="match status" value="1"/>
</dbReference>
<dbReference type="InterPro" id="IPR011059">
    <property type="entry name" value="Metal-dep_hydrolase_composite"/>
</dbReference>
<gene>
    <name evidence="4" type="primary">mtaD</name>
    <name evidence="6" type="ORF">DPPLL_00910</name>
</gene>
<dbReference type="InterPro" id="IPR050287">
    <property type="entry name" value="MTA/SAH_deaminase"/>
</dbReference>
<feature type="binding site" evidence="4">
    <location>
        <position position="81"/>
    </location>
    <ligand>
        <name>Zn(2+)</name>
        <dbReference type="ChEBI" id="CHEBI:29105"/>
    </ligand>
</feature>
<feature type="binding site" evidence="4">
    <location>
        <position position="202"/>
    </location>
    <ligand>
        <name>substrate</name>
    </ligand>
</feature>
<keyword evidence="2 4" id="KW-0378">Hydrolase</keyword>
<accession>A0ABN6LYP7</accession>
<dbReference type="SUPFAM" id="SSF51338">
    <property type="entry name" value="Composite domain of metallo-dependent hydrolases"/>
    <property type="match status" value="2"/>
</dbReference>
<dbReference type="InterPro" id="IPR032466">
    <property type="entry name" value="Metal_Hydrolase"/>
</dbReference>
<dbReference type="InterPro" id="IPR023512">
    <property type="entry name" value="Deaminase_MtaD/DadD"/>
</dbReference>
<evidence type="ECO:0000313" key="6">
    <source>
        <dbReference type="EMBL" id="BDD85726.1"/>
    </source>
</evidence>
<evidence type="ECO:0000256" key="4">
    <source>
        <dbReference type="HAMAP-Rule" id="MF_01281"/>
    </source>
</evidence>
<dbReference type="Gene3D" id="3.20.20.140">
    <property type="entry name" value="Metal-dependent hydrolases"/>
    <property type="match status" value="1"/>
</dbReference>
<dbReference type="Proteomes" id="UP000830055">
    <property type="component" value="Chromosome"/>
</dbReference>
<feature type="binding site" evidence="4">
    <location>
        <position position="108"/>
    </location>
    <ligand>
        <name>substrate</name>
    </ligand>
</feature>
<dbReference type="EC" id="3.5.4.28" evidence="4"/>
<dbReference type="Pfam" id="PF01979">
    <property type="entry name" value="Amidohydro_1"/>
    <property type="match status" value="1"/>
</dbReference>
<keyword evidence="1 4" id="KW-0479">Metal-binding</keyword>
<comment type="cofactor">
    <cofactor evidence="4">
        <name>Zn(2+)</name>
        <dbReference type="ChEBI" id="CHEBI:29105"/>
    </cofactor>
    <text evidence="4">Binds 1 zinc ion per subunit.</text>
</comment>
<reference evidence="6 7" key="1">
    <citation type="submission" date="2022-01" db="EMBL/GenBank/DDBJ databases">
        <title>Desulfofustis limnae sp. nov., a novel mesophilic sulfate-reducing bacterium isolated from marsh soil.</title>
        <authorList>
            <person name="Watanabe M."/>
            <person name="Takahashi A."/>
            <person name="Kojima H."/>
            <person name="Fukui M."/>
        </authorList>
    </citation>
    <scope>NUCLEOTIDE SEQUENCE [LARGE SCALE GENOMIC DNA]</scope>
    <source>
        <strain evidence="6 7">PPLL</strain>
    </source>
</reference>
<comment type="function">
    <text evidence="4">Catalyzes the deamination of 5-methylthioadenosine and S-adenosyl-L-homocysteine into 5-methylthioinosine and S-inosyl-L-homocysteine, respectively. Is also able to deaminate adenosine.</text>
</comment>
<feature type="binding site" evidence="4">
    <location>
        <position position="232"/>
    </location>
    <ligand>
        <name>substrate</name>
    </ligand>
</feature>
<dbReference type="EMBL" id="AP025516">
    <property type="protein sequence ID" value="BDD85726.1"/>
    <property type="molecule type" value="Genomic_DNA"/>
</dbReference>
<comment type="catalytic activity">
    <reaction evidence="4">
        <text>S-adenosyl-L-homocysteine + H2O + H(+) = S-inosyl-L-homocysteine + NH4(+)</text>
        <dbReference type="Rhea" id="RHEA:20716"/>
        <dbReference type="ChEBI" id="CHEBI:15377"/>
        <dbReference type="ChEBI" id="CHEBI:15378"/>
        <dbReference type="ChEBI" id="CHEBI:28938"/>
        <dbReference type="ChEBI" id="CHEBI:57856"/>
        <dbReference type="ChEBI" id="CHEBI:57985"/>
        <dbReference type="EC" id="3.5.4.28"/>
    </reaction>
</comment>
<proteinExistence type="inferred from homology"/>
<dbReference type="CDD" id="cd01298">
    <property type="entry name" value="ATZ_TRZ_like"/>
    <property type="match status" value="1"/>
</dbReference>
<feature type="binding site" evidence="4">
    <location>
        <position position="317"/>
    </location>
    <ligand>
        <name>substrate</name>
    </ligand>
</feature>
<keyword evidence="3 4" id="KW-0862">Zinc</keyword>
<evidence type="ECO:0000259" key="5">
    <source>
        <dbReference type="Pfam" id="PF01979"/>
    </source>
</evidence>
<comment type="similarity">
    <text evidence="4">Belongs to the metallo-dependent hydrolases superfamily. MTA/SAH deaminase family.</text>
</comment>
<comment type="caution">
    <text evidence="4">Lacks conserved residue(s) required for the propagation of feature annotation.</text>
</comment>
<organism evidence="6 7">
    <name type="scientific">Desulfofustis limnaeus</name>
    <dbReference type="NCBI Taxonomy" id="2740163"/>
    <lineage>
        <taxon>Bacteria</taxon>
        <taxon>Pseudomonadati</taxon>
        <taxon>Thermodesulfobacteriota</taxon>
        <taxon>Desulfobulbia</taxon>
        <taxon>Desulfobulbales</taxon>
        <taxon>Desulfocapsaceae</taxon>
        <taxon>Desulfofustis</taxon>
    </lineage>
</organism>
<protein>
    <recommendedName>
        <fullName evidence="4">5-methylthioadenosine/S-adenosylhomocysteine deaminase</fullName>
        <shortName evidence="4">MTA/SAH deaminase</shortName>
        <ecNumber evidence="4">3.5.4.28</ecNumber>
        <ecNumber evidence="4">3.5.4.31</ecNumber>
    </recommendedName>
</protein>
<dbReference type="PANTHER" id="PTHR43794">
    <property type="entry name" value="AMINOHYDROLASE SSNA-RELATED"/>
    <property type="match status" value="1"/>
</dbReference>
<comment type="catalytic activity">
    <reaction evidence="4">
        <text>S-methyl-5'-thioadenosine + H2O + H(+) = S-methyl-5'-thioinosine + NH4(+)</text>
        <dbReference type="Rhea" id="RHEA:25025"/>
        <dbReference type="ChEBI" id="CHEBI:15377"/>
        <dbReference type="ChEBI" id="CHEBI:15378"/>
        <dbReference type="ChEBI" id="CHEBI:17509"/>
        <dbReference type="ChEBI" id="CHEBI:28938"/>
        <dbReference type="ChEBI" id="CHEBI:48595"/>
        <dbReference type="EC" id="3.5.4.31"/>
    </reaction>
</comment>